<evidence type="ECO:0000256" key="4">
    <source>
        <dbReference type="ARBA" id="ARBA00022737"/>
    </source>
</evidence>
<dbReference type="PRINTS" id="PR00237">
    <property type="entry name" value="GPCRRHODOPSN"/>
</dbReference>
<dbReference type="GO" id="GO:0008528">
    <property type="term" value="F:G protein-coupled peptide receptor activity"/>
    <property type="evidence" value="ECO:0000318"/>
    <property type="project" value="GO_Central"/>
</dbReference>
<dbReference type="AlphaFoldDB" id="B3SE63"/>
<dbReference type="PhylomeDB" id="B3SE63"/>
<dbReference type="Gene3D" id="1.20.1070.10">
    <property type="entry name" value="Rhodopsin 7-helix transmembrane proteins"/>
    <property type="match status" value="1"/>
</dbReference>
<proteinExistence type="predicted"/>
<evidence type="ECO:0000256" key="2">
    <source>
        <dbReference type="ARBA" id="ARBA00022614"/>
    </source>
</evidence>
<feature type="transmembrane region" description="Helical" evidence="7">
    <location>
        <begin position="296"/>
        <end position="318"/>
    </location>
</feature>
<dbReference type="Proteomes" id="UP000009022">
    <property type="component" value="Unassembled WGS sequence"/>
</dbReference>
<dbReference type="PRINTS" id="PR00373">
    <property type="entry name" value="GLYCHORMONER"/>
</dbReference>
<dbReference type="PANTHER" id="PTHR24372:SF77">
    <property type="entry name" value="G-PROTEIN COUPLED RECEPTORS FAMILY 1 PROFILE DOMAIN-CONTAINING PROTEIN"/>
    <property type="match status" value="1"/>
</dbReference>
<dbReference type="PROSITE" id="PS50262">
    <property type="entry name" value="G_PROTEIN_RECEP_F1_2"/>
    <property type="match status" value="1"/>
</dbReference>
<evidence type="ECO:0000256" key="5">
    <source>
        <dbReference type="ARBA" id="ARBA00022989"/>
    </source>
</evidence>
<evidence type="ECO:0000259" key="8">
    <source>
        <dbReference type="PROSITE" id="PS50262"/>
    </source>
</evidence>
<evidence type="ECO:0000256" key="1">
    <source>
        <dbReference type="ARBA" id="ARBA00004370"/>
    </source>
</evidence>
<feature type="non-terminal residue" evidence="9">
    <location>
        <position position="1"/>
    </location>
</feature>
<keyword evidence="6 7" id="KW-0472">Membrane</keyword>
<gene>
    <name evidence="9" type="ORF">TRIADDRAFT_34350</name>
</gene>
<dbReference type="GO" id="GO:0016500">
    <property type="term" value="F:protein-hormone receptor activity"/>
    <property type="evidence" value="ECO:0007669"/>
    <property type="project" value="InterPro"/>
</dbReference>
<dbReference type="GO" id="GO:0007189">
    <property type="term" value="P:adenylate cyclase-activating G protein-coupled receptor signaling pathway"/>
    <property type="evidence" value="ECO:0000318"/>
    <property type="project" value="GO_Central"/>
</dbReference>
<comment type="subcellular location">
    <subcellularLocation>
        <location evidence="1">Membrane</location>
    </subcellularLocation>
</comment>
<dbReference type="PANTHER" id="PTHR24372">
    <property type="entry name" value="GLYCOPROTEIN HORMONE RECEPTOR"/>
    <property type="match status" value="1"/>
</dbReference>
<keyword evidence="5 7" id="KW-1133">Transmembrane helix</keyword>
<evidence type="ECO:0000313" key="10">
    <source>
        <dbReference type="Proteomes" id="UP000009022"/>
    </source>
</evidence>
<dbReference type="FunCoup" id="B3SE63">
    <property type="interactions" value="187"/>
</dbReference>
<keyword evidence="2" id="KW-0433">Leucine-rich repeat</keyword>
<feature type="transmembrane region" description="Helical" evidence="7">
    <location>
        <begin position="77"/>
        <end position="104"/>
    </location>
</feature>
<feature type="transmembrane region" description="Helical" evidence="7">
    <location>
        <begin position="215"/>
        <end position="244"/>
    </location>
</feature>
<evidence type="ECO:0000256" key="7">
    <source>
        <dbReference type="SAM" id="Phobius"/>
    </source>
</evidence>
<feature type="domain" description="G-protein coupled receptors family 1 profile" evidence="8">
    <location>
        <begin position="58"/>
        <end position="315"/>
    </location>
</feature>
<name>B3SE63_TRIAD</name>
<dbReference type="InterPro" id="IPR002131">
    <property type="entry name" value="Gphrmn_rcpt_fam"/>
</dbReference>
<feature type="transmembrane region" description="Helical" evidence="7">
    <location>
        <begin position="46"/>
        <end position="65"/>
    </location>
</feature>
<dbReference type="SUPFAM" id="SSF81321">
    <property type="entry name" value="Family A G protein-coupled receptor-like"/>
    <property type="match status" value="1"/>
</dbReference>
<sequence length="366" mass="41421">SINYRHSTREYLCCVAPSSVIVCRPNPNQFSLSTCYNILAHDLLRVFIWVIGIISVVGNTVSIRWHSQKKSSKKLGIVEMLLINLSAADFIMGIYLIIIASANVYYANRYYEIFQEWLRSVPCLTASFCISLSSLMSTFVLFLITLDRYLHLVYPFQNYRLSTKTTILALVVLWLISIAFVGLPILYSINQPSINRLYSSNSACLPGNFNNPYLLTWLLCYAGLTLIVWIFIAIMYAAILSTLANSRKEAHRRLSKNDKIIRAKLITIVATDLICWLPLYIVLIRGFGYGLDTHSLPFIAVLSLPLNSCINPIIYTLFTTTFIDYINLAIGKLNCCSCLAFFRSIRKSSQGSQLQGSKLRPISKLK</sequence>
<dbReference type="PROSITE" id="PS00237">
    <property type="entry name" value="G_PROTEIN_RECEP_F1_1"/>
    <property type="match status" value="1"/>
</dbReference>
<dbReference type="OrthoDB" id="5981530at2759"/>
<protein>
    <recommendedName>
        <fullName evidence="8">G-protein coupled receptors family 1 profile domain-containing protein</fullName>
    </recommendedName>
</protein>
<reference evidence="9 10" key="1">
    <citation type="journal article" date="2008" name="Nature">
        <title>The Trichoplax genome and the nature of placozoans.</title>
        <authorList>
            <person name="Srivastava M."/>
            <person name="Begovic E."/>
            <person name="Chapman J."/>
            <person name="Putnam N.H."/>
            <person name="Hellsten U."/>
            <person name="Kawashima T."/>
            <person name="Kuo A."/>
            <person name="Mitros T."/>
            <person name="Salamov A."/>
            <person name="Carpenter M.L."/>
            <person name="Signorovitch A.Y."/>
            <person name="Moreno M.A."/>
            <person name="Kamm K."/>
            <person name="Grimwood J."/>
            <person name="Schmutz J."/>
            <person name="Shapiro H."/>
            <person name="Grigoriev I.V."/>
            <person name="Buss L.W."/>
            <person name="Schierwater B."/>
            <person name="Dellaporta S.L."/>
            <person name="Rokhsar D.S."/>
        </authorList>
    </citation>
    <scope>NUCLEOTIDE SEQUENCE [LARGE SCALE GENOMIC DNA]</scope>
    <source>
        <strain evidence="9 10">Grell-BS-1999</strain>
    </source>
</reference>
<feature type="transmembrane region" description="Helical" evidence="7">
    <location>
        <begin position="124"/>
        <end position="146"/>
    </location>
</feature>
<dbReference type="OMA" id="IFRNAYE"/>
<dbReference type="GO" id="GO:0005886">
    <property type="term" value="C:plasma membrane"/>
    <property type="evidence" value="ECO:0000318"/>
    <property type="project" value="GO_Central"/>
</dbReference>
<keyword evidence="4" id="KW-0677">Repeat</keyword>
<organism evidence="9 10">
    <name type="scientific">Trichoplax adhaerens</name>
    <name type="common">Trichoplax reptans</name>
    <dbReference type="NCBI Taxonomy" id="10228"/>
    <lineage>
        <taxon>Eukaryota</taxon>
        <taxon>Metazoa</taxon>
        <taxon>Placozoa</taxon>
        <taxon>Uniplacotomia</taxon>
        <taxon>Trichoplacea</taxon>
        <taxon>Trichoplacidae</taxon>
        <taxon>Trichoplax</taxon>
    </lineage>
</organism>
<dbReference type="CTD" id="6759747"/>
<keyword evidence="3 7" id="KW-0812">Transmembrane</keyword>
<dbReference type="GO" id="GO:0009755">
    <property type="term" value="P:hormone-mediated signaling pathway"/>
    <property type="evidence" value="ECO:0000318"/>
    <property type="project" value="GO_Central"/>
</dbReference>
<evidence type="ECO:0000256" key="6">
    <source>
        <dbReference type="ARBA" id="ARBA00023136"/>
    </source>
</evidence>
<dbReference type="Pfam" id="PF00001">
    <property type="entry name" value="7tm_1"/>
    <property type="match status" value="1"/>
</dbReference>
<feature type="transmembrane region" description="Helical" evidence="7">
    <location>
        <begin position="265"/>
        <end position="284"/>
    </location>
</feature>
<dbReference type="EMBL" id="DS985367">
    <property type="protein sequence ID" value="EDV18981.1"/>
    <property type="molecule type" value="Genomic_DNA"/>
</dbReference>
<dbReference type="FunFam" id="1.20.1070.10:FF:000263">
    <property type="entry name" value="G-protein coupled receptor GRL101-like protein"/>
    <property type="match status" value="1"/>
</dbReference>
<dbReference type="InterPro" id="IPR017452">
    <property type="entry name" value="GPCR_Rhodpsn_7TM"/>
</dbReference>
<dbReference type="GeneID" id="6759747"/>
<dbReference type="CDD" id="cd14980">
    <property type="entry name" value="7tmA_Glycoprotein_LRR_R-like"/>
    <property type="match status" value="1"/>
</dbReference>
<feature type="transmembrane region" description="Helical" evidence="7">
    <location>
        <begin position="167"/>
        <end position="189"/>
    </location>
</feature>
<evidence type="ECO:0000313" key="9">
    <source>
        <dbReference type="EMBL" id="EDV18981.1"/>
    </source>
</evidence>
<dbReference type="eggNOG" id="KOG2087">
    <property type="taxonomic scope" value="Eukaryota"/>
</dbReference>
<dbReference type="KEGG" id="tad:TRIADDRAFT_34350"/>
<dbReference type="InParanoid" id="B3SE63"/>
<evidence type="ECO:0000256" key="3">
    <source>
        <dbReference type="ARBA" id="ARBA00022692"/>
    </source>
</evidence>
<accession>B3SE63</accession>
<keyword evidence="10" id="KW-1185">Reference proteome</keyword>
<dbReference type="InterPro" id="IPR000276">
    <property type="entry name" value="GPCR_Rhodpsn"/>
</dbReference>
<dbReference type="RefSeq" id="XP_002118532.1">
    <property type="nucleotide sequence ID" value="XM_002118496.1"/>
</dbReference>
<dbReference type="HOGENOM" id="CLU_006130_0_1_1"/>